<reference evidence="1" key="1">
    <citation type="journal article" date="2021" name="Proc. Natl. Acad. Sci. U.S.A.">
        <title>A Catalog of Tens of Thousands of Viruses from Human Metagenomes Reveals Hidden Associations with Chronic Diseases.</title>
        <authorList>
            <person name="Tisza M.J."/>
            <person name="Buck C.B."/>
        </authorList>
    </citation>
    <scope>NUCLEOTIDE SEQUENCE</scope>
    <source>
        <strain evidence="1">CtiOl67</strain>
    </source>
</reference>
<accession>A0A8S5QKB4</accession>
<sequence length="30" mass="3563">MTNNAQLHDKSIKEGILYFICKHRDTEMLL</sequence>
<evidence type="ECO:0000313" key="1">
    <source>
        <dbReference type="EMBL" id="DAE18988.1"/>
    </source>
</evidence>
<name>A0A8S5QKB4_9CAUD</name>
<proteinExistence type="predicted"/>
<dbReference type="EMBL" id="BK015666">
    <property type="protein sequence ID" value="DAE18988.1"/>
    <property type="molecule type" value="Genomic_DNA"/>
</dbReference>
<organism evidence="1">
    <name type="scientific">Siphoviridae sp. ctiOl67</name>
    <dbReference type="NCBI Taxonomy" id="2825622"/>
    <lineage>
        <taxon>Viruses</taxon>
        <taxon>Duplodnaviria</taxon>
        <taxon>Heunggongvirae</taxon>
        <taxon>Uroviricota</taxon>
        <taxon>Caudoviricetes</taxon>
    </lineage>
</organism>
<protein>
    <submittedName>
        <fullName evidence="1">Uncharacterized protein</fullName>
    </submittedName>
</protein>